<evidence type="ECO:0000259" key="1">
    <source>
        <dbReference type="PROSITE" id="PS50104"/>
    </source>
</evidence>
<name>A0ABU3GE49_9MICO</name>
<dbReference type="SUPFAM" id="SSF52200">
    <property type="entry name" value="Toll/Interleukin receptor TIR domain"/>
    <property type="match status" value="1"/>
</dbReference>
<accession>A0ABU3GE49</accession>
<dbReference type="InterPro" id="IPR000157">
    <property type="entry name" value="TIR_dom"/>
</dbReference>
<dbReference type="Pfam" id="PF13676">
    <property type="entry name" value="TIR_2"/>
    <property type="match status" value="1"/>
</dbReference>
<evidence type="ECO:0000313" key="3">
    <source>
        <dbReference type="Proteomes" id="UP001251849"/>
    </source>
</evidence>
<evidence type="ECO:0000313" key="2">
    <source>
        <dbReference type="EMBL" id="MDT3318086.1"/>
    </source>
</evidence>
<dbReference type="InterPro" id="IPR035897">
    <property type="entry name" value="Toll_tir_struct_dom_sf"/>
</dbReference>
<protein>
    <submittedName>
        <fullName evidence="2">Toll/interleukin-1 receptor domain-containing protein</fullName>
    </submittedName>
</protein>
<gene>
    <name evidence="2" type="ORF">Q9S71_14755</name>
</gene>
<dbReference type="Proteomes" id="UP001251849">
    <property type="component" value="Unassembled WGS sequence"/>
</dbReference>
<dbReference type="PROSITE" id="PS50104">
    <property type="entry name" value="TIR"/>
    <property type="match status" value="1"/>
</dbReference>
<dbReference type="RefSeq" id="WP_311863372.1">
    <property type="nucleotide sequence ID" value="NZ_JAUZVV010000003.1"/>
</dbReference>
<reference evidence="2 3" key="1">
    <citation type="submission" date="2023-08" db="EMBL/GenBank/DDBJ databases">
        <title>Microbacterium aquilitoris sp. nov. and Microbacterium gwkjibeachense sp. nov., isolated from beach.</title>
        <authorList>
            <person name="Lee S.D."/>
            <person name="Yang H."/>
            <person name="Kim I."/>
        </authorList>
    </citation>
    <scope>NUCLEOTIDE SEQUENCE [LARGE SCALE GENOMIC DNA]</scope>
    <source>
        <strain evidence="2 3">KSW4-11</strain>
    </source>
</reference>
<sequence>MRVAHEETTTRDLFLCHAWADRAGAALELNDLLASLDVKVWFSEMDIPLGTSLIRKIDQGLANSRAGIVLVTPSLFDSLRSEGIAAQELSALLATDRVIPIVHGTTFDELRRVSPLLAARSGLDTASYASLEEVAARLADTVLVD</sequence>
<proteinExistence type="predicted"/>
<comment type="caution">
    <text evidence="2">The sequence shown here is derived from an EMBL/GenBank/DDBJ whole genome shotgun (WGS) entry which is preliminary data.</text>
</comment>
<keyword evidence="2" id="KW-0675">Receptor</keyword>
<feature type="domain" description="TIR" evidence="1">
    <location>
        <begin position="9"/>
        <end position="142"/>
    </location>
</feature>
<organism evidence="2 3">
    <name type="scientific">Microbacterium gawkjiense</name>
    <dbReference type="NCBI Taxonomy" id="3067309"/>
    <lineage>
        <taxon>Bacteria</taxon>
        <taxon>Bacillati</taxon>
        <taxon>Actinomycetota</taxon>
        <taxon>Actinomycetes</taxon>
        <taxon>Micrococcales</taxon>
        <taxon>Microbacteriaceae</taxon>
        <taxon>Microbacterium</taxon>
    </lineage>
</organism>
<keyword evidence="3" id="KW-1185">Reference proteome</keyword>
<dbReference type="EMBL" id="JAUZVV010000003">
    <property type="protein sequence ID" value="MDT3318086.1"/>
    <property type="molecule type" value="Genomic_DNA"/>
</dbReference>
<dbReference type="Gene3D" id="3.40.50.10140">
    <property type="entry name" value="Toll/interleukin-1 receptor homology (TIR) domain"/>
    <property type="match status" value="1"/>
</dbReference>